<dbReference type="PANTHER" id="PTHR24320:SF236">
    <property type="entry name" value="SHORT-CHAIN DEHYDROGENASE-RELATED"/>
    <property type="match status" value="1"/>
</dbReference>
<name>A0A0U5GAP9_ASPCI</name>
<dbReference type="InterPro" id="IPR002347">
    <property type="entry name" value="SDR_fam"/>
</dbReference>
<dbReference type="OMA" id="IPWGRWH"/>
<dbReference type="GO" id="GO:0016491">
    <property type="term" value="F:oxidoreductase activity"/>
    <property type="evidence" value="ECO:0007669"/>
    <property type="project" value="UniProtKB-KW"/>
</dbReference>
<keyword evidence="2" id="KW-0521">NADP</keyword>
<keyword evidence="3" id="KW-0560">Oxidoreductase</keyword>
<dbReference type="Gene3D" id="3.40.50.720">
    <property type="entry name" value="NAD(P)-binding Rossmann-like Domain"/>
    <property type="match status" value="1"/>
</dbReference>
<comment type="similarity">
    <text evidence="1">Belongs to the short-chain dehydrogenases/reductases (SDR) family.</text>
</comment>
<dbReference type="STRING" id="454130.A0A0U5GAP9"/>
<reference evidence="5" key="1">
    <citation type="journal article" date="2016" name="Genome Announc.">
        <title>Draft genome sequences of fungus Aspergillus calidoustus.</title>
        <authorList>
            <person name="Horn F."/>
            <person name="Linde J."/>
            <person name="Mattern D.J."/>
            <person name="Walther G."/>
            <person name="Guthke R."/>
            <person name="Scherlach K."/>
            <person name="Martin K."/>
            <person name="Brakhage A.A."/>
            <person name="Petzke L."/>
            <person name="Valiante V."/>
        </authorList>
    </citation>
    <scope>NUCLEOTIDE SEQUENCE [LARGE SCALE GENOMIC DNA]</scope>
    <source>
        <strain evidence="5">SF006504</strain>
    </source>
</reference>
<gene>
    <name evidence="4" type="ORF">ASPCAL11999</name>
</gene>
<dbReference type="Pfam" id="PF00106">
    <property type="entry name" value="adh_short"/>
    <property type="match status" value="1"/>
</dbReference>
<evidence type="ECO:0000256" key="1">
    <source>
        <dbReference type="ARBA" id="ARBA00006484"/>
    </source>
</evidence>
<dbReference type="PANTHER" id="PTHR24320">
    <property type="entry name" value="RETINOL DEHYDROGENASE"/>
    <property type="match status" value="1"/>
</dbReference>
<organism evidence="4 5">
    <name type="scientific">Aspergillus calidoustus</name>
    <dbReference type="NCBI Taxonomy" id="454130"/>
    <lineage>
        <taxon>Eukaryota</taxon>
        <taxon>Fungi</taxon>
        <taxon>Dikarya</taxon>
        <taxon>Ascomycota</taxon>
        <taxon>Pezizomycotina</taxon>
        <taxon>Eurotiomycetes</taxon>
        <taxon>Eurotiomycetidae</taxon>
        <taxon>Eurotiales</taxon>
        <taxon>Aspergillaceae</taxon>
        <taxon>Aspergillus</taxon>
        <taxon>Aspergillus subgen. Nidulantes</taxon>
    </lineage>
</organism>
<evidence type="ECO:0000313" key="5">
    <source>
        <dbReference type="Proteomes" id="UP000054771"/>
    </source>
</evidence>
<evidence type="ECO:0000256" key="2">
    <source>
        <dbReference type="ARBA" id="ARBA00022857"/>
    </source>
</evidence>
<evidence type="ECO:0000313" key="4">
    <source>
        <dbReference type="EMBL" id="CEL08854.1"/>
    </source>
</evidence>
<evidence type="ECO:0000256" key="3">
    <source>
        <dbReference type="ARBA" id="ARBA00023002"/>
    </source>
</evidence>
<dbReference type="EMBL" id="CDMC01000012">
    <property type="protein sequence ID" value="CEL08854.1"/>
    <property type="molecule type" value="Genomic_DNA"/>
</dbReference>
<protein>
    <recommendedName>
        <fullName evidence="6">Short-chain dehydrogenase</fullName>
    </recommendedName>
</protein>
<dbReference type="InterPro" id="IPR036291">
    <property type="entry name" value="NAD(P)-bd_dom_sf"/>
</dbReference>
<dbReference type="AlphaFoldDB" id="A0A0U5GAP9"/>
<sequence>MLLDWLYLFNLRVRPSMAGTRAAEVGSYLMDPNRQLSQLPLLNTVMKLPCASLLQLFGPVLVDSFRVAGVSLSFPSSIRYASLTTMAPVFLKRAKQTGPPREAATYKLSAQLTQIFPPRPAFTEKDIPFQKGKVYLITGGTSGIGLELAKILYARGAAVYITGRTEEKAKKAVEDIQKTVPEREGRIDYILLNLDDLSTIKASVEAFKEKESKLDVLWNNAGIAQPPAGSLTKQGFELQLATNCLGPFLLTHMMLPLLEAAVEENGPAFAGTVRVVWLSSQVAELSSPPEGIVMTELSNAPQDNVRNYLNSKVGCWFLSAEFARRYGDERRIVSVAMNPGNANTNLLKDARWTKIFTYPLQHSPKLAALTELYAGLSSDVNLDNNGCYVMPWGRIHTTVAPHLLNAMRLKEIGGTGRAKAFYEFCEDKTKDYY</sequence>
<dbReference type="OrthoDB" id="191139at2759"/>
<dbReference type="SUPFAM" id="SSF51735">
    <property type="entry name" value="NAD(P)-binding Rossmann-fold domains"/>
    <property type="match status" value="1"/>
</dbReference>
<evidence type="ECO:0008006" key="6">
    <source>
        <dbReference type="Google" id="ProtNLM"/>
    </source>
</evidence>
<proteinExistence type="inferred from homology"/>
<dbReference type="PRINTS" id="PR00081">
    <property type="entry name" value="GDHRDH"/>
</dbReference>
<accession>A0A0U5GAP9</accession>
<keyword evidence="5" id="KW-1185">Reference proteome</keyword>
<dbReference type="Proteomes" id="UP000054771">
    <property type="component" value="Unassembled WGS sequence"/>
</dbReference>